<proteinExistence type="predicted"/>
<reference evidence="1" key="1">
    <citation type="submission" date="2020-02" db="EMBL/GenBank/DDBJ databases">
        <authorList>
            <person name="Meier V. D."/>
        </authorList>
    </citation>
    <scope>NUCLEOTIDE SEQUENCE</scope>
    <source>
        <strain evidence="1">AVDCRST_MAG89</strain>
    </source>
</reference>
<dbReference type="AlphaFoldDB" id="A0A6J4L864"/>
<name>A0A6J4L864_9BACT</name>
<protein>
    <submittedName>
        <fullName evidence="1">Uncharacterized protein</fullName>
    </submittedName>
</protein>
<evidence type="ECO:0000313" key="1">
    <source>
        <dbReference type="EMBL" id="CAA9324787.1"/>
    </source>
</evidence>
<dbReference type="EMBL" id="CADCTV010000390">
    <property type="protein sequence ID" value="CAA9324787.1"/>
    <property type="molecule type" value="Genomic_DNA"/>
</dbReference>
<sequence>MSDAVTVPPEQSRASEGPYAVRTISYGGHDYTFTFYKGFASQVQYTPAGTDQPIEVYKQEGVFDCKDTGGPLADSTFTIVGGPLSLDIQLEINDGPLGKDYLGPIAALEIGVKRRGSAVIPPNRVKPLKGGEQISRILVRERGNGNGNGGVQAFQDDDGGTIIVTNKAATCPPAC</sequence>
<gene>
    <name evidence="1" type="ORF">AVDCRST_MAG89-1833</name>
</gene>
<accession>A0A6J4L864</accession>
<organism evidence="1">
    <name type="scientific">uncultured Gemmatimonadota bacterium</name>
    <dbReference type="NCBI Taxonomy" id="203437"/>
    <lineage>
        <taxon>Bacteria</taxon>
        <taxon>Pseudomonadati</taxon>
        <taxon>Gemmatimonadota</taxon>
        <taxon>environmental samples</taxon>
    </lineage>
</organism>